<comment type="caution">
    <text evidence="2">The sequence shown here is derived from an EMBL/GenBank/DDBJ whole genome shotgun (WGS) entry which is preliminary data.</text>
</comment>
<organism evidence="2 3">
    <name type="scientific">Gordonia jinhuaensis</name>
    <dbReference type="NCBI Taxonomy" id="1517702"/>
    <lineage>
        <taxon>Bacteria</taxon>
        <taxon>Bacillati</taxon>
        <taxon>Actinomycetota</taxon>
        <taxon>Actinomycetes</taxon>
        <taxon>Mycobacteriales</taxon>
        <taxon>Gordoniaceae</taxon>
        <taxon>Gordonia</taxon>
    </lineage>
</organism>
<name>A0A916T353_9ACTN</name>
<reference evidence="2" key="1">
    <citation type="journal article" date="2014" name="Int. J. Syst. Evol. Microbiol.">
        <title>Complete genome sequence of Corynebacterium casei LMG S-19264T (=DSM 44701T), isolated from a smear-ripened cheese.</title>
        <authorList>
            <consortium name="US DOE Joint Genome Institute (JGI-PGF)"/>
            <person name="Walter F."/>
            <person name="Albersmeier A."/>
            <person name="Kalinowski J."/>
            <person name="Ruckert C."/>
        </authorList>
    </citation>
    <scope>NUCLEOTIDE SEQUENCE</scope>
    <source>
        <strain evidence="2">CGMCC 1.12827</strain>
    </source>
</reference>
<sequence length="208" mass="21566">MDQLRYSSVPAWAVSDLSGTTRPDSDPAHLAGREDTASEHLLVGVGPAAAEVLSQIGSRGGAIPTTRILVTDNDRAGGGQLDTTPAERAAAAMSGHLRAASVGVRITIAGSASDCLLLRARAIADGAEDDEVSVIAVDWGTVTVFCAHCRAVTAARARIGEVITCAGCGREVVVYHHVSRRTGFHLGYMIDAERSGQHPVRSDSGVPS</sequence>
<dbReference type="EMBL" id="BMGC01000006">
    <property type="protein sequence ID" value="GGB26653.1"/>
    <property type="molecule type" value="Genomic_DNA"/>
</dbReference>
<proteinExistence type="predicted"/>
<gene>
    <name evidence="2" type="ORF">GCM10011489_13510</name>
</gene>
<evidence type="ECO:0000313" key="2">
    <source>
        <dbReference type="EMBL" id="GGB26653.1"/>
    </source>
</evidence>
<protein>
    <recommendedName>
        <fullName evidence="1">Dimethylamine monooxygenase subunit DmmA-like C-terminal domain-containing protein</fullName>
    </recommendedName>
</protein>
<reference evidence="2" key="2">
    <citation type="submission" date="2020-09" db="EMBL/GenBank/DDBJ databases">
        <authorList>
            <person name="Sun Q."/>
            <person name="Zhou Y."/>
        </authorList>
    </citation>
    <scope>NUCLEOTIDE SEQUENCE</scope>
    <source>
        <strain evidence="2">CGMCC 1.12827</strain>
    </source>
</reference>
<accession>A0A916T353</accession>
<dbReference type="InterPro" id="IPR048037">
    <property type="entry name" value="DmmA-like_C"/>
</dbReference>
<evidence type="ECO:0000313" key="3">
    <source>
        <dbReference type="Proteomes" id="UP000621454"/>
    </source>
</evidence>
<dbReference type="AlphaFoldDB" id="A0A916T353"/>
<dbReference type="Pfam" id="PF22289">
    <property type="entry name" value="DmmA-like_C"/>
    <property type="match status" value="1"/>
</dbReference>
<dbReference type="RefSeq" id="WP_188585808.1">
    <property type="nucleotide sequence ID" value="NZ_BMGC01000006.1"/>
</dbReference>
<keyword evidence="3" id="KW-1185">Reference proteome</keyword>
<dbReference type="NCBIfam" id="NF041259">
    <property type="entry name" value="mono_DmmA_fam"/>
    <property type="match status" value="1"/>
</dbReference>
<dbReference type="Proteomes" id="UP000621454">
    <property type="component" value="Unassembled WGS sequence"/>
</dbReference>
<feature type="domain" description="Dimethylamine monooxygenase subunit DmmA-like C-terminal" evidence="1">
    <location>
        <begin position="144"/>
        <end position="187"/>
    </location>
</feature>
<evidence type="ECO:0000259" key="1">
    <source>
        <dbReference type="Pfam" id="PF22289"/>
    </source>
</evidence>